<dbReference type="SUPFAM" id="SSF52540">
    <property type="entry name" value="P-loop containing nucleoside triphosphate hydrolases"/>
    <property type="match status" value="1"/>
</dbReference>
<dbReference type="RefSeq" id="WP_155555667.1">
    <property type="nucleotide sequence ID" value="NZ_BMJD01000082.1"/>
</dbReference>
<comment type="caution">
    <text evidence="4">The sequence shown here is derived from an EMBL/GenBank/DDBJ whole genome shotgun (WGS) entry which is preliminary data.</text>
</comment>
<dbReference type="Pfam" id="PF01695">
    <property type="entry name" value="IstB_IS21"/>
    <property type="match status" value="1"/>
</dbReference>
<feature type="domain" description="IstB-like ATP-binding" evidence="3">
    <location>
        <begin position="8"/>
        <end position="243"/>
    </location>
</feature>
<evidence type="ECO:0000259" key="3">
    <source>
        <dbReference type="Pfam" id="PF01695"/>
    </source>
</evidence>
<evidence type="ECO:0000313" key="5">
    <source>
        <dbReference type="Proteomes" id="UP000621492"/>
    </source>
</evidence>
<dbReference type="InterPro" id="IPR047661">
    <property type="entry name" value="IstB"/>
</dbReference>
<accession>A0A9W5U209</accession>
<dbReference type="PANTHER" id="PTHR30050">
    <property type="entry name" value="CHROMOSOMAL REPLICATION INITIATOR PROTEIN DNAA"/>
    <property type="match status" value="1"/>
</dbReference>
<evidence type="ECO:0000256" key="2">
    <source>
        <dbReference type="ARBA" id="ARBA00022840"/>
    </source>
</evidence>
<sequence>MNQQNIDKLKALKLSGMAEAYETISTKGENKEMDFDTLFGILIDHEESRRKSNKINRLLKQAAFPESASMEEIIYYEDRKLDKELILRLASGSYILDGRNIIFKGVSGAGKSWMAIAFGVQACRQFFKVQYTRLPDLLEAFKIAKYQQDDSYTKLMKKLLKVDLLILDEWLLYTLTDEETALLLEVINTRRQAKQSNIFCSQFDLDGWYEKLGGGTLAEAILDRIVHDSYDIFIDGKVSMRERLGVHHQKKNDEENSSL</sequence>
<dbReference type="InterPro" id="IPR028350">
    <property type="entry name" value="DNAC/IstB-like"/>
</dbReference>
<evidence type="ECO:0000256" key="1">
    <source>
        <dbReference type="ARBA" id="ARBA00022741"/>
    </source>
</evidence>
<dbReference type="Gene3D" id="3.40.50.300">
    <property type="entry name" value="P-loop containing nucleotide triphosphate hydrolases"/>
    <property type="match status" value="1"/>
</dbReference>
<organism evidence="4 5">
    <name type="scientific">Lentibacillus populi</name>
    <dbReference type="NCBI Taxonomy" id="1827502"/>
    <lineage>
        <taxon>Bacteria</taxon>
        <taxon>Bacillati</taxon>
        <taxon>Bacillota</taxon>
        <taxon>Bacilli</taxon>
        <taxon>Bacillales</taxon>
        <taxon>Bacillaceae</taxon>
        <taxon>Lentibacillus</taxon>
    </lineage>
</organism>
<proteinExistence type="predicted"/>
<dbReference type="PANTHER" id="PTHR30050:SF4">
    <property type="entry name" value="ATP-BINDING PROTEIN RV3427C IN INSERTION SEQUENCE-RELATED"/>
    <property type="match status" value="1"/>
</dbReference>
<gene>
    <name evidence="4" type="ORF">GCM10011409_45190</name>
</gene>
<protein>
    <submittedName>
        <fullName evidence="4">ATPase AAA</fullName>
    </submittedName>
</protein>
<dbReference type="NCBIfam" id="NF038214">
    <property type="entry name" value="IS21_help_AAA"/>
    <property type="match status" value="1"/>
</dbReference>
<dbReference type="InterPro" id="IPR002611">
    <property type="entry name" value="IstB_ATP-bd"/>
</dbReference>
<dbReference type="PIRSF" id="PIRSF003073">
    <property type="entry name" value="DNAC_TnpB_IstB"/>
    <property type="match status" value="1"/>
</dbReference>
<dbReference type="GO" id="GO:0005524">
    <property type="term" value="F:ATP binding"/>
    <property type="evidence" value="ECO:0007669"/>
    <property type="project" value="UniProtKB-KW"/>
</dbReference>
<keyword evidence="1" id="KW-0547">Nucleotide-binding</keyword>
<reference evidence="4" key="1">
    <citation type="journal article" date="2014" name="Int. J. Syst. Evol. Microbiol.">
        <title>Complete genome sequence of Corynebacterium casei LMG S-19264T (=DSM 44701T), isolated from a smear-ripened cheese.</title>
        <authorList>
            <consortium name="US DOE Joint Genome Institute (JGI-PGF)"/>
            <person name="Walter F."/>
            <person name="Albersmeier A."/>
            <person name="Kalinowski J."/>
            <person name="Ruckert C."/>
        </authorList>
    </citation>
    <scope>NUCLEOTIDE SEQUENCE</scope>
    <source>
        <strain evidence="4">CGMCC 1.15454</strain>
    </source>
</reference>
<keyword evidence="2" id="KW-0067">ATP-binding</keyword>
<reference evidence="4" key="2">
    <citation type="submission" date="2020-09" db="EMBL/GenBank/DDBJ databases">
        <authorList>
            <person name="Sun Q."/>
            <person name="Zhou Y."/>
        </authorList>
    </citation>
    <scope>NUCLEOTIDE SEQUENCE</scope>
    <source>
        <strain evidence="4">CGMCC 1.15454</strain>
    </source>
</reference>
<dbReference type="InterPro" id="IPR027417">
    <property type="entry name" value="P-loop_NTPase"/>
</dbReference>
<name>A0A9W5U209_9BACI</name>
<dbReference type="AlphaFoldDB" id="A0A9W5U209"/>
<dbReference type="EMBL" id="BMJD01000082">
    <property type="protein sequence ID" value="GGB63027.1"/>
    <property type="molecule type" value="Genomic_DNA"/>
</dbReference>
<dbReference type="GO" id="GO:0006260">
    <property type="term" value="P:DNA replication"/>
    <property type="evidence" value="ECO:0007669"/>
    <property type="project" value="TreeGrafter"/>
</dbReference>
<evidence type="ECO:0000313" key="4">
    <source>
        <dbReference type="EMBL" id="GGB63027.1"/>
    </source>
</evidence>
<dbReference type="Proteomes" id="UP000621492">
    <property type="component" value="Unassembled WGS sequence"/>
</dbReference>
<keyword evidence="5" id="KW-1185">Reference proteome</keyword>